<protein>
    <submittedName>
        <fullName evidence="1">Uncharacterized protein</fullName>
    </submittedName>
</protein>
<comment type="caution">
    <text evidence="1">The sequence shown here is derived from an EMBL/GenBank/DDBJ whole genome shotgun (WGS) entry which is preliminary data.</text>
</comment>
<accession>A0A316DF43</accession>
<dbReference type="Proteomes" id="UP000245634">
    <property type="component" value="Unassembled WGS sequence"/>
</dbReference>
<evidence type="ECO:0000313" key="2">
    <source>
        <dbReference type="Proteomes" id="UP000245634"/>
    </source>
</evidence>
<keyword evidence="2" id="KW-1185">Reference proteome</keyword>
<name>A0A316DF43_9BACL</name>
<gene>
    <name evidence="1" type="ORF">C7459_10143</name>
</gene>
<organism evidence="1 2">
    <name type="scientific">Tumebacillus permanentifrigoris</name>
    <dbReference type="NCBI Taxonomy" id="378543"/>
    <lineage>
        <taxon>Bacteria</taxon>
        <taxon>Bacillati</taxon>
        <taxon>Bacillota</taxon>
        <taxon>Bacilli</taxon>
        <taxon>Bacillales</taxon>
        <taxon>Alicyclobacillaceae</taxon>
        <taxon>Tumebacillus</taxon>
    </lineage>
</organism>
<reference evidence="1 2" key="1">
    <citation type="submission" date="2018-05" db="EMBL/GenBank/DDBJ databases">
        <title>Genomic Encyclopedia of Type Strains, Phase IV (KMG-IV): sequencing the most valuable type-strain genomes for metagenomic binning, comparative biology and taxonomic classification.</title>
        <authorList>
            <person name="Goeker M."/>
        </authorList>
    </citation>
    <scope>NUCLEOTIDE SEQUENCE [LARGE SCALE GENOMIC DNA]</scope>
    <source>
        <strain evidence="1 2">DSM 18773</strain>
    </source>
</reference>
<dbReference type="AlphaFoldDB" id="A0A316DF43"/>
<proteinExistence type="predicted"/>
<evidence type="ECO:0000313" key="1">
    <source>
        <dbReference type="EMBL" id="PWK16182.1"/>
    </source>
</evidence>
<dbReference type="EMBL" id="QGGL01000001">
    <property type="protein sequence ID" value="PWK16182.1"/>
    <property type="molecule type" value="Genomic_DNA"/>
</dbReference>
<dbReference type="RefSeq" id="WP_109685058.1">
    <property type="nucleotide sequence ID" value="NZ_QGGL01000001.1"/>
</dbReference>
<sequence length="99" mass="11440">MNIDALKIEEIVTELSGIADLFYRMEFNLGMQKLTRVVELFGEYVVLVQGNNLLSVEQIQELNELLEFSMTCINNQDYILFADLVKFELCQRLRGFSPA</sequence>